<evidence type="ECO:0000313" key="1">
    <source>
        <dbReference type="EMBL" id="KAG7665235.1"/>
    </source>
</evidence>
<name>A0A8J5QS38_9ASCO</name>
<keyword evidence="2" id="KW-1185">Reference proteome</keyword>
<accession>A0A8J5QS38</accession>
<dbReference type="Proteomes" id="UP000694255">
    <property type="component" value="Unassembled WGS sequence"/>
</dbReference>
<gene>
    <name evidence="1" type="ORF">J8A68_001291</name>
</gene>
<evidence type="ECO:0000313" key="2">
    <source>
        <dbReference type="Proteomes" id="UP000694255"/>
    </source>
</evidence>
<sequence length="167" mass="19116">MFTRVRPTTTARSITQTFRRFNSSHSNHTPEPETTFEITITKIFGVAAVLGGYFYYNSNNKSDKPFLNLKLFEQEASGERNHLRNEHMAKRRKMGFIKEFAKDKGGIGQKQYARMARERQPFPTVLIPAASPYGKYGEQFGAGIHLDKLGPRKARPRLYAPIDPYAQ</sequence>
<reference evidence="1 2" key="1">
    <citation type="journal article" date="2021" name="DNA Res.">
        <title>Genome analysis of Candida subhashii reveals its hybrid nature and dual mitochondrial genome conformations.</title>
        <authorList>
            <person name="Mixao V."/>
            <person name="Hegedusova E."/>
            <person name="Saus E."/>
            <person name="Pryszcz L.P."/>
            <person name="Cillingova A."/>
            <person name="Nosek J."/>
            <person name="Gabaldon T."/>
        </authorList>
    </citation>
    <scope>NUCLEOTIDE SEQUENCE [LARGE SCALE GENOMIC DNA]</scope>
    <source>
        <strain evidence="1 2">CBS 10753</strain>
    </source>
</reference>
<protein>
    <submittedName>
        <fullName evidence="1">Uncharacterized protein</fullName>
    </submittedName>
</protein>
<dbReference type="AlphaFoldDB" id="A0A8J5QS38"/>
<dbReference type="RefSeq" id="XP_049265467.1">
    <property type="nucleotide sequence ID" value="XM_049404929.1"/>
</dbReference>
<organism evidence="1 2">
    <name type="scientific">[Candida] subhashii</name>
    <dbReference type="NCBI Taxonomy" id="561895"/>
    <lineage>
        <taxon>Eukaryota</taxon>
        <taxon>Fungi</taxon>
        <taxon>Dikarya</taxon>
        <taxon>Ascomycota</taxon>
        <taxon>Saccharomycotina</taxon>
        <taxon>Pichiomycetes</taxon>
        <taxon>Debaryomycetaceae</taxon>
        <taxon>Spathaspora</taxon>
    </lineage>
</organism>
<comment type="caution">
    <text evidence="1">The sequence shown here is derived from an EMBL/GenBank/DDBJ whole genome shotgun (WGS) entry which is preliminary data.</text>
</comment>
<dbReference type="EMBL" id="JAGSYN010000051">
    <property type="protein sequence ID" value="KAG7665235.1"/>
    <property type="molecule type" value="Genomic_DNA"/>
</dbReference>
<proteinExistence type="predicted"/>
<dbReference type="OrthoDB" id="4003242at2759"/>
<dbReference type="GeneID" id="73468092"/>